<name>A0A8A4ZL34_9MICO</name>
<keyword evidence="4" id="KW-0560">Oxidoreductase</keyword>
<keyword evidence="2 5" id="KW-0479">Metal-binding</keyword>
<dbReference type="Pfam" id="PF08240">
    <property type="entry name" value="ADH_N"/>
    <property type="match status" value="1"/>
</dbReference>
<evidence type="ECO:0000313" key="8">
    <source>
        <dbReference type="Proteomes" id="UP000663937"/>
    </source>
</evidence>
<dbReference type="InterPro" id="IPR036291">
    <property type="entry name" value="NAD(P)-bd_dom_sf"/>
</dbReference>
<proteinExistence type="inferred from homology"/>
<evidence type="ECO:0000256" key="4">
    <source>
        <dbReference type="ARBA" id="ARBA00023002"/>
    </source>
</evidence>
<reference evidence="7" key="1">
    <citation type="submission" date="2021-03" db="EMBL/GenBank/DDBJ databases">
        <title>Pengzhenrongella sicca gen. nov., sp. nov., a new member of suborder Micrococcineae isolated from High-Arctic tundra soil.</title>
        <authorList>
            <person name="Peng F."/>
        </authorList>
    </citation>
    <scope>NUCLEOTIDE SEQUENCE</scope>
    <source>
        <strain evidence="7">LRZ-2</strain>
    </source>
</reference>
<dbReference type="InterPro" id="IPR011032">
    <property type="entry name" value="GroES-like_sf"/>
</dbReference>
<protein>
    <submittedName>
        <fullName evidence="7">Alcohol dehydrogenase catalytic domain-containing protein</fullName>
    </submittedName>
</protein>
<dbReference type="KEGG" id="psic:J4E96_00790"/>
<dbReference type="SUPFAM" id="SSF50129">
    <property type="entry name" value="GroES-like"/>
    <property type="match status" value="1"/>
</dbReference>
<dbReference type="PROSITE" id="PS00059">
    <property type="entry name" value="ADH_ZINC"/>
    <property type="match status" value="1"/>
</dbReference>
<dbReference type="InterPro" id="IPR050129">
    <property type="entry name" value="Zn_alcohol_dh"/>
</dbReference>
<dbReference type="AlphaFoldDB" id="A0A8A4ZL34"/>
<dbReference type="PANTHER" id="PTHR43401:SF5">
    <property type="entry name" value="ALCOHOL DEHYDROGENASE-RELATED"/>
    <property type="match status" value="1"/>
</dbReference>
<dbReference type="GO" id="GO:0016491">
    <property type="term" value="F:oxidoreductase activity"/>
    <property type="evidence" value="ECO:0007669"/>
    <property type="project" value="UniProtKB-KW"/>
</dbReference>
<evidence type="ECO:0000256" key="5">
    <source>
        <dbReference type="RuleBase" id="RU361277"/>
    </source>
</evidence>
<dbReference type="RefSeq" id="WP_227425608.1">
    <property type="nucleotide sequence ID" value="NZ_CP071868.1"/>
</dbReference>
<evidence type="ECO:0000256" key="2">
    <source>
        <dbReference type="ARBA" id="ARBA00022723"/>
    </source>
</evidence>
<evidence type="ECO:0000313" key="7">
    <source>
        <dbReference type="EMBL" id="QTE31227.1"/>
    </source>
</evidence>
<evidence type="ECO:0000259" key="6">
    <source>
        <dbReference type="SMART" id="SM00829"/>
    </source>
</evidence>
<feature type="domain" description="Enoyl reductase (ER)" evidence="6">
    <location>
        <begin position="11"/>
        <end position="349"/>
    </location>
</feature>
<comment type="cofactor">
    <cofactor evidence="1 5">
        <name>Zn(2+)</name>
        <dbReference type="ChEBI" id="CHEBI:29105"/>
    </cofactor>
</comment>
<dbReference type="SMART" id="SM00829">
    <property type="entry name" value="PKS_ER"/>
    <property type="match status" value="1"/>
</dbReference>
<dbReference type="Proteomes" id="UP000663937">
    <property type="component" value="Chromosome"/>
</dbReference>
<sequence>MRAVVFEEFDGPLVVRKVPAPACPPAGVVVRVEATGVCRSDWHGWRGHDDGIALPHVPGHELAGTVVEVGPAVRQWHAGDVVTVPFVCACGECPACRAGEQQVCERQTQPGFTHAGSFADLVALDHADVNLVRLPAGMTPVTAAALGCRFATAYRAVTVHARPRPGEWLAVHGCGGVGLSAVMIAVAGDARVVAVDVSAAARAAAVDLGAEAAIDPAACGPGLPDDVAAAVHAATGGGAHASLDALGSPATALASVLGLRRRGRHVQVGLLLGAQARPPLPMDRVVGWELELYGSHGMPAHAYPAMLARIAAGDLRPDLLVARVITLDDAPAALAAMGEPPTSAGMTVIAP</sequence>
<dbReference type="Pfam" id="PF00107">
    <property type="entry name" value="ADH_zinc_N"/>
    <property type="match status" value="1"/>
</dbReference>
<keyword evidence="8" id="KW-1185">Reference proteome</keyword>
<organism evidence="7 8">
    <name type="scientific">Pengzhenrongella sicca</name>
    <dbReference type="NCBI Taxonomy" id="2819238"/>
    <lineage>
        <taxon>Bacteria</taxon>
        <taxon>Bacillati</taxon>
        <taxon>Actinomycetota</taxon>
        <taxon>Actinomycetes</taxon>
        <taxon>Micrococcales</taxon>
        <taxon>Pengzhenrongella</taxon>
    </lineage>
</organism>
<gene>
    <name evidence="7" type="ORF">J4E96_00790</name>
</gene>
<keyword evidence="3 5" id="KW-0862">Zinc</keyword>
<dbReference type="PANTHER" id="PTHR43401">
    <property type="entry name" value="L-THREONINE 3-DEHYDROGENASE"/>
    <property type="match status" value="1"/>
</dbReference>
<evidence type="ECO:0000256" key="3">
    <source>
        <dbReference type="ARBA" id="ARBA00022833"/>
    </source>
</evidence>
<evidence type="ECO:0000256" key="1">
    <source>
        <dbReference type="ARBA" id="ARBA00001947"/>
    </source>
</evidence>
<dbReference type="InterPro" id="IPR013154">
    <property type="entry name" value="ADH-like_N"/>
</dbReference>
<dbReference type="EMBL" id="CP071868">
    <property type="protein sequence ID" value="QTE31227.1"/>
    <property type="molecule type" value="Genomic_DNA"/>
</dbReference>
<dbReference type="InterPro" id="IPR002328">
    <property type="entry name" value="ADH_Zn_CS"/>
</dbReference>
<dbReference type="SUPFAM" id="SSF51735">
    <property type="entry name" value="NAD(P)-binding Rossmann-fold domains"/>
    <property type="match status" value="1"/>
</dbReference>
<comment type="similarity">
    <text evidence="5">Belongs to the zinc-containing alcohol dehydrogenase family.</text>
</comment>
<dbReference type="Gene3D" id="3.90.180.10">
    <property type="entry name" value="Medium-chain alcohol dehydrogenases, catalytic domain"/>
    <property type="match status" value="1"/>
</dbReference>
<dbReference type="InterPro" id="IPR013149">
    <property type="entry name" value="ADH-like_C"/>
</dbReference>
<accession>A0A8A4ZL34</accession>
<dbReference type="InterPro" id="IPR020843">
    <property type="entry name" value="ER"/>
</dbReference>
<dbReference type="GO" id="GO:0008270">
    <property type="term" value="F:zinc ion binding"/>
    <property type="evidence" value="ECO:0007669"/>
    <property type="project" value="InterPro"/>
</dbReference>